<feature type="transmembrane region" description="Helical" evidence="1">
    <location>
        <begin position="75"/>
        <end position="94"/>
    </location>
</feature>
<keyword evidence="3" id="KW-1185">Reference proteome</keyword>
<proteinExistence type="predicted"/>
<gene>
    <name evidence="2" type="ORF">ACFQ19_07165</name>
</gene>
<comment type="caution">
    <text evidence="2">The sequence shown here is derived from an EMBL/GenBank/DDBJ whole genome shotgun (WGS) entry which is preliminary data.</text>
</comment>
<dbReference type="RefSeq" id="WP_379591394.1">
    <property type="nucleotide sequence ID" value="NZ_JBHTKK010000006.1"/>
</dbReference>
<keyword evidence="1" id="KW-1133">Transmembrane helix</keyword>
<evidence type="ECO:0000313" key="3">
    <source>
        <dbReference type="Proteomes" id="UP001597041"/>
    </source>
</evidence>
<organism evidence="2 3">
    <name type="scientific">Oceanobacillus locisalsi</name>
    <dbReference type="NCBI Taxonomy" id="546107"/>
    <lineage>
        <taxon>Bacteria</taxon>
        <taxon>Bacillati</taxon>
        <taxon>Bacillota</taxon>
        <taxon>Bacilli</taxon>
        <taxon>Bacillales</taxon>
        <taxon>Bacillaceae</taxon>
        <taxon>Oceanobacillus</taxon>
    </lineage>
</organism>
<reference evidence="3" key="1">
    <citation type="journal article" date="2019" name="Int. J. Syst. Evol. Microbiol.">
        <title>The Global Catalogue of Microorganisms (GCM) 10K type strain sequencing project: providing services to taxonomists for standard genome sequencing and annotation.</title>
        <authorList>
            <consortium name="The Broad Institute Genomics Platform"/>
            <consortium name="The Broad Institute Genome Sequencing Center for Infectious Disease"/>
            <person name="Wu L."/>
            <person name="Ma J."/>
        </authorList>
    </citation>
    <scope>NUCLEOTIDE SEQUENCE [LARGE SCALE GENOMIC DNA]</scope>
    <source>
        <strain evidence="3">CCUG 56608</strain>
    </source>
</reference>
<accession>A0ABW3NHI8</accession>
<dbReference type="Proteomes" id="UP001597041">
    <property type="component" value="Unassembled WGS sequence"/>
</dbReference>
<feature type="transmembrane region" description="Helical" evidence="1">
    <location>
        <begin position="35"/>
        <end position="55"/>
    </location>
</feature>
<name>A0ABW3NHI8_9BACI</name>
<sequence length="132" mass="15495">MTDLSTSTLLIYGFVMSAALLIGIIQWVRRRYEALAVTAIILSLLLPLVSFLYSINRPEGMDEIAYIWQQARGRSGMGVFLLLGHLYILFWCLFGPEFKRLFAFLVPKIKRMIQWFKNRKQKRNNNNMKEEM</sequence>
<feature type="transmembrane region" description="Helical" evidence="1">
    <location>
        <begin position="6"/>
        <end position="28"/>
    </location>
</feature>
<keyword evidence="1" id="KW-0812">Transmembrane</keyword>
<evidence type="ECO:0000313" key="2">
    <source>
        <dbReference type="EMBL" id="MFD1065801.1"/>
    </source>
</evidence>
<dbReference type="EMBL" id="JBHTKK010000006">
    <property type="protein sequence ID" value="MFD1065801.1"/>
    <property type="molecule type" value="Genomic_DNA"/>
</dbReference>
<evidence type="ECO:0008006" key="4">
    <source>
        <dbReference type="Google" id="ProtNLM"/>
    </source>
</evidence>
<protein>
    <recommendedName>
        <fullName evidence="4">Integral membrane protein</fullName>
    </recommendedName>
</protein>
<keyword evidence="1" id="KW-0472">Membrane</keyword>
<evidence type="ECO:0000256" key="1">
    <source>
        <dbReference type="SAM" id="Phobius"/>
    </source>
</evidence>